<dbReference type="AlphaFoldDB" id="A0A0K2T983"/>
<sequence>MDLDDMWFQHDGATSHTANVTIDLLKSKFGERLISKTGQVNWLPCLCDLTPLYYFLLGHVKALVYPNNQSTLEELRTNIHREIAAVSANLCGKVVENWIQRLDFVKCVRSSYSNDIESHS</sequence>
<protein>
    <submittedName>
        <fullName evidence="1">Putative LOC100569746 [Acyrthosiphon pisum]</fullName>
    </submittedName>
</protein>
<dbReference type="InterPro" id="IPR036397">
    <property type="entry name" value="RNaseH_sf"/>
</dbReference>
<dbReference type="PANTHER" id="PTHR47326:SF1">
    <property type="entry name" value="HTH PSQ-TYPE DOMAIN-CONTAINING PROTEIN"/>
    <property type="match status" value="1"/>
</dbReference>
<organism evidence="1">
    <name type="scientific">Lepeophtheirus salmonis</name>
    <name type="common">Salmon louse</name>
    <name type="synonym">Caligus salmonis</name>
    <dbReference type="NCBI Taxonomy" id="72036"/>
    <lineage>
        <taxon>Eukaryota</taxon>
        <taxon>Metazoa</taxon>
        <taxon>Ecdysozoa</taxon>
        <taxon>Arthropoda</taxon>
        <taxon>Crustacea</taxon>
        <taxon>Multicrustacea</taxon>
        <taxon>Hexanauplia</taxon>
        <taxon>Copepoda</taxon>
        <taxon>Siphonostomatoida</taxon>
        <taxon>Caligidae</taxon>
        <taxon>Lepeophtheirus</taxon>
    </lineage>
</organism>
<dbReference type="EMBL" id="HACA01005293">
    <property type="protein sequence ID" value="CDW22654.1"/>
    <property type="molecule type" value="Transcribed_RNA"/>
</dbReference>
<reference evidence="1" key="1">
    <citation type="submission" date="2014-05" db="EMBL/GenBank/DDBJ databases">
        <authorList>
            <person name="Chronopoulou M."/>
        </authorList>
    </citation>
    <scope>NUCLEOTIDE SEQUENCE</scope>
    <source>
        <tissue evidence="1">Whole organism</tissue>
    </source>
</reference>
<accession>A0A0K2T983</accession>
<dbReference type="Gene3D" id="3.30.420.10">
    <property type="entry name" value="Ribonuclease H-like superfamily/Ribonuclease H"/>
    <property type="match status" value="1"/>
</dbReference>
<dbReference type="PANTHER" id="PTHR47326">
    <property type="entry name" value="TRANSPOSABLE ELEMENT TC3 TRANSPOSASE-LIKE PROTEIN"/>
    <property type="match status" value="1"/>
</dbReference>
<proteinExistence type="predicted"/>
<name>A0A0K2T983_LEPSM</name>
<dbReference type="GO" id="GO:0003676">
    <property type="term" value="F:nucleic acid binding"/>
    <property type="evidence" value="ECO:0007669"/>
    <property type="project" value="InterPro"/>
</dbReference>
<dbReference type="OrthoDB" id="6375373at2759"/>
<evidence type="ECO:0000313" key="1">
    <source>
        <dbReference type="EMBL" id="CDW22654.1"/>
    </source>
</evidence>